<keyword evidence="2" id="KW-1185">Reference proteome</keyword>
<organism evidence="1 2">
    <name type="scientific">Clostridium bornimense</name>
    <dbReference type="NCBI Taxonomy" id="1216932"/>
    <lineage>
        <taxon>Bacteria</taxon>
        <taxon>Bacillati</taxon>
        <taxon>Bacillota</taxon>
        <taxon>Clostridia</taxon>
        <taxon>Eubacteriales</taxon>
        <taxon>Clostridiaceae</taxon>
        <taxon>Clostridium</taxon>
    </lineage>
</organism>
<dbReference type="AlphaFoldDB" id="W6RXV1"/>
<dbReference type="EMBL" id="HG917868">
    <property type="protein sequence ID" value="CDM68424.2"/>
    <property type="molecule type" value="Genomic_DNA"/>
</dbReference>
<dbReference type="eggNOG" id="ENOG50324S7">
    <property type="taxonomic scope" value="Bacteria"/>
</dbReference>
<proteinExistence type="predicted"/>
<evidence type="ECO:0000313" key="2">
    <source>
        <dbReference type="Proteomes" id="UP000019426"/>
    </source>
</evidence>
<name>W6RXV1_9CLOT</name>
<gene>
    <name evidence="1" type="ORF">CM240_1260</name>
</gene>
<reference evidence="1 2" key="1">
    <citation type="submission" date="2013-11" db="EMBL/GenBank/DDBJ databases">
        <title>Complete genome sequence of Clostridum sp. M2/40.</title>
        <authorList>
            <person name="Wibberg D."/>
            <person name="Puehler A."/>
            <person name="Schlueter A."/>
        </authorList>
    </citation>
    <scope>NUCLEOTIDE SEQUENCE [LARGE SCALE GENOMIC DNA]</scope>
    <source>
        <strain evidence="2">M2/40</strain>
    </source>
</reference>
<dbReference type="Proteomes" id="UP000019426">
    <property type="component" value="Chromosome M2/40_rep1"/>
</dbReference>
<sequence length="86" mass="9844">MSISFSRSKQSIYEYLKTKDNISNYICNLVEKDMHSSKNNDDDLESRIEIILQRLLTKDGLTLSLSQPATSNAEDEDVISLINELF</sequence>
<protein>
    <submittedName>
        <fullName evidence="1">Uncharacterized protein</fullName>
    </submittedName>
</protein>
<dbReference type="KEGG" id="clt:CM240_1260"/>
<evidence type="ECO:0000313" key="1">
    <source>
        <dbReference type="EMBL" id="CDM68424.2"/>
    </source>
</evidence>
<accession>W6RXV1</accession>